<dbReference type="Proteomes" id="UP001231189">
    <property type="component" value="Unassembled WGS sequence"/>
</dbReference>
<evidence type="ECO:0000313" key="2">
    <source>
        <dbReference type="EMBL" id="KAK1649024.1"/>
    </source>
</evidence>
<accession>A0AAD8WCF1</accession>
<organism evidence="2 3">
    <name type="scientific">Lolium multiflorum</name>
    <name type="common">Italian ryegrass</name>
    <name type="synonym">Lolium perenne subsp. multiflorum</name>
    <dbReference type="NCBI Taxonomy" id="4521"/>
    <lineage>
        <taxon>Eukaryota</taxon>
        <taxon>Viridiplantae</taxon>
        <taxon>Streptophyta</taxon>
        <taxon>Embryophyta</taxon>
        <taxon>Tracheophyta</taxon>
        <taxon>Spermatophyta</taxon>
        <taxon>Magnoliopsida</taxon>
        <taxon>Liliopsida</taxon>
        <taxon>Poales</taxon>
        <taxon>Poaceae</taxon>
        <taxon>BOP clade</taxon>
        <taxon>Pooideae</taxon>
        <taxon>Poodae</taxon>
        <taxon>Poeae</taxon>
        <taxon>Poeae Chloroplast Group 2 (Poeae type)</taxon>
        <taxon>Loliodinae</taxon>
        <taxon>Loliinae</taxon>
        <taxon>Lolium</taxon>
    </lineage>
</organism>
<proteinExistence type="predicted"/>
<dbReference type="EMBL" id="JAUUTY010000004">
    <property type="protein sequence ID" value="KAK1649024.1"/>
    <property type="molecule type" value="Genomic_DNA"/>
</dbReference>
<keyword evidence="3" id="KW-1185">Reference proteome</keyword>
<name>A0AAD8WCF1_LOLMU</name>
<dbReference type="AlphaFoldDB" id="A0AAD8WCF1"/>
<sequence>MDMFFSGFRAMAKRQAEETEARLARLEAADQTVSDRRTALYNRLGLATTRPRTSGPRWLASWRLSRLEADLRAARERCATPEEAAKAVTAKAQETRGELERLRRLESNHVAELKAARETGRKEVEDLSRRLKDVEEQSRALRDEVTSKSQELTDTAKRWVSQISALDRGLAGSQVPGFLLALRRRRQWRGTISATTGRGGLTAELPWRATWRALLADCRSTVRAWS</sequence>
<feature type="coiled-coil region" evidence="1">
    <location>
        <begin position="9"/>
        <end position="36"/>
    </location>
</feature>
<reference evidence="2" key="1">
    <citation type="submission" date="2023-07" db="EMBL/GenBank/DDBJ databases">
        <title>A chromosome-level genome assembly of Lolium multiflorum.</title>
        <authorList>
            <person name="Chen Y."/>
            <person name="Copetti D."/>
            <person name="Kolliker R."/>
            <person name="Studer B."/>
        </authorList>
    </citation>
    <scope>NUCLEOTIDE SEQUENCE</scope>
    <source>
        <strain evidence="2">02402/16</strain>
        <tissue evidence="2">Leaf</tissue>
    </source>
</reference>
<evidence type="ECO:0000313" key="3">
    <source>
        <dbReference type="Proteomes" id="UP001231189"/>
    </source>
</evidence>
<feature type="coiled-coil region" evidence="1">
    <location>
        <begin position="85"/>
        <end position="151"/>
    </location>
</feature>
<comment type="caution">
    <text evidence="2">The sequence shown here is derived from an EMBL/GenBank/DDBJ whole genome shotgun (WGS) entry which is preliminary data.</text>
</comment>
<protein>
    <submittedName>
        <fullName evidence="2">Uncharacterized protein</fullName>
    </submittedName>
</protein>
<keyword evidence="1" id="KW-0175">Coiled coil</keyword>
<evidence type="ECO:0000256" key="1">
    <source>
        <dbReference type="SAM" id="Coils"/>
    </source>
</evidence>
<gene>
    <name evidence="2" type="ORF">QYE76_066829</name>
</gene>
<dbReference type="Gene3D" id="1.10.287.1490">
    <property type="match status" value="1"/>
</dbReference>